<feature type="active site" description="Tele-phosphohistidine intermediate" evidence="5">
    <location>
        <position position="11"/>
    </location>
</feature>
<gene>
    <name evidence="9" type="ORF">PROFUN_13196</name>
</gene>
<dbReference type="PANTHER" id="PTHR11931">
    <property type="entry name" value="PHOSPHOGLYCERATE MUTASE"/>
    <property type="match status" value="1"/>
</dbReference>
<comment type="catalytic activity">
    <reaction evidence="1 8">
        <text>(2R)-2-phosphoglycerate = (2R)-3-phosphoglycerate</text>
        <dbReference type="Rhea" id="RHEA:15901"/>
        <dbReference type="ChEBI" id="CHEBI:58272"/>
        <dbReference type="ChEBI" id="CHEBI:58289"/>
        <dbReference type="EC" id="5.4.2.11"/>
    </reaction>
</comment>
<accession>A0A2P6N509</accession>
<reference evidence="9 10" key="1">
    <citation type="journal article" date="2018" name="Genome Biol. Evol.">
        <title>Multiple Roots of Fruiting Body Formation in Amoebozoa.</title>
        <authorList>
            <person name="Hillmann F."/>
            <person name="Forbes G."/>
            <person name="Novohradska S."/>
            <person name="Ferling I."/>
            <person name="Riege K."/>
            <person name="Groth M."/>
            <person name="Westermann M."/>
            <person name="Marz M."/>
            <person name="Spaller T."/>
            <person name="Winckler T."/>
            <person name="Schaap P."/>
            <person name="Glockner G."/>
        </authorList>
    </citation>
    <scope>NUCLEOTIDE SEQUENCE [LARGE SCALE GENOMIC DNA]</scope>
    <source>
        <strain evidence="9 10">Jena</strain>
    </source>
</reference>
<dbReference type="InterPro" id="IPR013078">
    <property type="entry name" value="His_Pase_superF_clade-1"/>
</dbReference>
<dbReference type="SMART" id="SM00855">
    <property type="entry name" value="PGAM"/>
    <property type="match status" value="1"/>
</dbReference>
<dbReference type="InParanoid" id="A0A2P6N509"/>
<feature type="binding site" evidence="6">
    <location>
        <begin position="89"/>
        <end position="92"/>
    </location>
    <ligand>
        <name>substrate</name>
    </ligand>
</feature>
<organism evidence="9 10">
    <name type="scientific">Planoprotostelium fungivorum</name>
    <dbReference type="NCBI Taxonomy" id="1890364"/>
    <lineage>
        <taxon>Eukaryota</taxon>
        <taxon>Amoebozoa</taxon>
        <taxon>Evosea</taxon>
        <taxon>Variosea</taxon>
        <taxon>Cavosteliida</taxon>
        <taxon>Cavosteliaceae</taxon>
        <taxon>Planoprotostelium</taxon>
    </lineage>
</organism>
<evidence type="ECO:0000256" key="4">
    <source>
        <dbReference type="ARBA" id="ARBA00023235"/>
    </source>
</evidence>
<dbReference type="Gene3D" id="3.40.50.1240">
    <property type="entry name" value="Phosphoglycerate mutase-like"/>
    <property type="match status" value="1"/>
</dbReference>
<feature type="active site" description="Proton donor/acceptor" evidence="5">
    <location>
        <position position="89"/>
    </location>
</feature>
<dbReference type="NCBIfam" id="TIGR01258">
    <property type="entry name" value="pgm_1"/>
    <property type="match status" value="1"/>
</dbReference>
<feature type="binding site" evidence="6">
    <location>
        <position position="100"/>
    </location>
    <ligand>
        <name>substrate</name>
    </ligand>
</feature>
<evidence type="ECO:0000313" key="10">
    <source>
        <dbReference type="Proteomes" id="UP000241769"/>
    </source>
</evidence>
<keyword evidence="4 8" id="KW-0413">Isomerase</keyword>
<dbReference type="InterPro" id="IPR029033">
    <property type="entry name" value="His_PPase_superfam"/>
</dbReference>
<dbReference type="PROSITE" id="PS00175">
    <property type="entry name" value="PG_MUTASE"/>
    <property type="match status" value="1"/>
</dbReference>
<evidence type="ECO:0000256" key="2">
    <source>
        <dbReference type="ARBA" id="ARBA00006717"/>
    </source>
</evidence>
<dbReference type="NCBIfam" id="NF010713">
    <property type="entry name" value="PRK14115.1"/>
    <property type="match status" value="1"/>
</dbReference>
<dbReference type="HAMAP" id="MF_01039">
    <property type="entry name" value="PGAM_GpmA"/>
    <property type="match status" value="1"/>
</dbReference>
<dbReference type="SUPFAM" id="SSF53254">
    <property type="entry name" value="Phosphoglycerate mutase-like"/>
    <property type="match status" value="1"/>
</dbReference>
<dbReference type="STRING" id="1890364.A0A2P6N509"/>
<dbReference type="FunCoup" id="A0A2P6N509">
    <property type="interactions" value="305"/>
</dbReference>
<protein>
    <recommendedName>
        <fullName evidence="8">Phosphoglycerate mutase</fullName>
        <ecNumber evidence="8">5.4.2.11</ecNumber>
    </recommendedName>
</protein>
<evidence type="ECO:0000256" key="3">
    <source>
        <dbReference type="ARBA" id="ARBA00023152"/>
    </source>
</evidence>
<sequence>MSTVKVVLLRHGESSWNKENRFTGWADVPLSEKGLTEAKFAGKQLKENGFTFDVAYTSMLSRAIKTLWLALEEMNLMYIPVYPNWRLNERMYGALQGLDKAETAAKHGEDQVKVWRRAYAIPPPALDESNQYYPGNDPRYKHLNPADLPKTECLKDTVDRFLPAWHNEIVPQIKSGKKVLIAAHGNSLRALIKYLDNVSDDDIVELNVPTGIPLIYELDAETLKPVKKSYYLADEETVKAAQSAVANQGKKKE</sequence>
<evidence type="ECO:0000313" key="9">
    <source>
        <dbReference type="EMBL" id="PRP79035.1"/>
    </source>
</evidence>
<dbReference type="Pfam" id="PF00300">
    <property type="entry name" value="His_Phos_1"/>
    <property type="match status" value="1"/>
</dbReference>
<dbReference type="EC" id="5.4.2.11" evidence="8"/>
<dbReference type="GO" id="GO:0004619">
    <property type="term" value="F:phosphoglycerate mutase activity"/>
    <property type="evidence" value="ECO:0007669"/>
    <property type="project" value="UniProtKB-EC"/>
</dbReference>
<dbReference type="EMBL" id="MDYQ01000200">
    <property type="protein sequence ID" value="PRP79035.1"/>
    <property type="molecule type" value="Genomic_DNA"/>
</dbReference>
<dbReference type="Proteomes" id="UP000241769">
    <property type="component" value="Unassembled WGS sequence"/>
</dbReference>
<comment type="caution">
    <text evidence="9">The sequence shown here is derived from an EMBL/GenBank/DDBJ whole genome shotgun (WGS) entry which is preliminary data.</text>
</comment>
<dbReference type="InterPro" id="IPR005952">
    <property type="entry name" value="Phosphogly_mut1"/>
</dbReference>
<evidence type="ECO:0000256" key="5">
    <source>
        <dbReference type="PIRSR" id="PIRSR613078-1"/>
    </source>
</evidence>
<dbReference type="FunFam" id="3.40.50.1240:FF:000003">
    <property type="entry name" value="2,3-bisphosphoglycerate-dependent phosphoglycerate mutase"/>
    <property type="match status" value="1"/>
</dbReference>
<dbReference type="GO" id="GO:0006096">
    <property type="term" value="P:glycolytic process"/>
    <property type="evidence" value="ECO:0007669"/>
    <property type="project" value="UniProtKB-KW"/>
</dbReference>
<dbReference type="AlphaFoldDB" id="A0A2P6N509"/>
<feature type="binding site" evidence="6">
    <location>
        <begin position="185"/>
        <end position="186"/>
    </location>
    <ligand>
        <name>substrate</name>
    </ligand>
</feature>
<dbReference type="InterPro" id="IPR001345">
    <property type="entry name" value="PG/BPGM_mutase_AS"/>
</dbReference>
<feature type="binding site" evidence="6">
    <location>
        <position position="62"/>
    </location>
    <ligand>
        <name>substrate</name>
    </ligand>
</feature>
<comment type="similarity">
    <text evidence="2 8">Belongs to the phosphoglycerate mutase family. BPG-dependent PGAM subfamily.</text>
</comment>
<keyword evidence="10" id="KW-1185">Reference proteome</keyword>
<keyword evidence="3 8" id="KW-0324">Glycolysis</keyword>
<feature type="binding site" evidence="6">
    <location>
        <begin position="23"/>
        <end position="24"/>
    </location>
    <ligand>
        <name>substrate</name>
    </ligand>
</feature>
<evidence type="ECO:0000256" key="1">
    <source>
        <dbReference type="ARBA" id="ARBA00000380"/>
    </source>
</evidence>
<evidence type="ECO:0000256" key="8">
    <source>
        <dbReference type="RuleBase" id="RU004511"/>
    </source>
</evidence>
<name>A0A2P6N509_9EUKA</name>
<dbReference type="CDD" id="cd07067">
    <property type="entry name" value="HP_PGM_like"/>
    <property type="match status" value="1"/>
</dbReference>
<evidence type="ECO:0000256" key="6">
    <source>
        <dbReference type="PIRSR" id="PIRSR613078-2"/>
    </source>
</evidence>
<feature type="site" description="Transition state stabilizer" evidence="7">
    <location>
        <position position="184"/>
    </location>
</feature>
<feature type="binding site" evidence="6">
    <location>
        <begin position="116"/>
        <end position="117"/>
    </location>
    <ligand>
        <name>substrate</name>
    </ligand>
</feature>
<evidence type="ECO:0000256" key="7">
    <source>
        <dbReference type="PIRSR" id="PIRSR613078-3"/>
    </source>
</evidence>
<proteinExistence type="inferred from homology"/>
<dbReference type="OrthoDB" id="354304at2759"/>
<feature type="binding site" evidence="6">
    <location>
        <begin position="10"/>
        <end position="17"/>
    </location>
    <ligand>
        <name>substrate</name>
    </ligand>
</feature>
<dbReference type="PIRSF" id="PIRSF000709">
    <property type="entry name" value="6PFK_2-Ptase"/>
    <property type="match status" value="1"/>
</dbReference>